<name>A0A0C2YHQ7_HEBCY</name>
<evidence type="ECO:0000259" key="1">
    <source>
        <dbReference type="Pfam" id="PF20719"/>
    </source>
</evidence>
<gene>
    <name evidence="2" type="ORF">M413DRAFT_105034</name>
</gene>
<dbReference type="AlphaFoldDB" id="A0A0C2YHQ7"/>
<evidence type="ECO:0000313" key="2">
    <source>
        <dbReference type="EMBL" id="KIM49323.1"/>
    </source>
</evidence>
<evidence type="ECO:0000313" key="3">
    <source>
        <dbReference type="Proteomes" id="UP000053424"/>
    </source>
</evidence>
<proteinExistence type="predicted"/>
<keyword evidence="3" id="KW-1185">Reference proteome</keyword>
<accession>A0A0C2YHQ7</accession>
<dbReference type="InterPro" id="IPR048339">
    <property type="entry name" value="Mediator_Med16_C"/>
</dbReference>
<dbReference type="Proteomes" id="UP000053424">
    <property type="component" value="Unassembled WGS sequence"/>
</dbReference>
<protein>
    <recommendedName>
        <fullName evidence="1">Mediator complex subunit 16 C-terminal domain-containing protein</fullName>
    </recommendedName>
</protein>
<dbReference type="EMBL" id="KN831768">
    <property type="protein sequence ID" value="KIM49323.1"/>
    <property type="molecule type" value="Genomic_DNA"/>
</dbReference>
<feature type="domain" description="Mediator complex subunit 16 C-terminal" evidence="1">
    <location>
        <begin position="193"/>
        <end position="237"/>
    </location>
</feature>
<sequence length="242" mass="27096">MCTWLVRFTEKMMKACVLLCHVIVDETEGCIRDESMLTMPILLHLAHPFVFRIVLDALNHVKAFRAFLGSLPAGSEISQIAQALLIDAVDCSGVDFASLTSLLEETFEARQQLNQEECRRALAACQPTSSMQPLLRQLLQKISQSKTILNKSTLFIKPFDLVDGVARLTFGNSRNTDERDIVTKGLIKPGHHDLCLRCGGKTAIQKPVPVSPGYPNRRWLVWERMWQSRCICGGLWLSASPS</sequence>
<dbReference type="Pfam" id="PF20719">
    <property type="entry name" value="Med16_C"/>
    <property type="match status" value="1"/>
</dbReference>
<organism evidence="2 3">
    <name type="scientific">Hebeloma cylindrosporum</name>
    <dbReference type="NCBI Taxonomy" id="76867"/>
    <lineage>
        <taxon>Eukaryota</taxon>
        <taxon>Fungi</taxon>
        <taxon>Dikarya</taxon>
        <taxon>Basidiomycota</taxon>
        <taxon>Agaricomycotina</taxon>
        <taxon>Agaricomycetes</taxon>
        <taxon>Agaricomycetidae</taxon>
        <taxon>Agaricales</taxon>
        <taxon>Agaricineae</taxon>
        <taxon>Hymenogastraceae</taxon>
        <taxon>Hebeloma</taxon>
    </lineage>
</organism>
<reference evidence="2 3" key="1">
    <citation type="submission" date="2014-04" db="EMBL/GenBank/DDBJ databases">
        <authorList>
            <consortium name="DOE Joint Genome Institute"/>
            <person name="Kuo A."/>
            <person name="Gay G."/>
            <person name="Dore J."/>
            <person name="Kohler A."/>
            <person name="Nagy L.G."/>
            <person name="Floudas D."/>
            <person name="Copeland A."/>
            <person name="Barry K.W."/>
            <person name="Cichocki N."/>
            <person name="Veneault-Fourrey C."/>
            <person name="LaButti K."/>
            <person name="Lindquist E.A."/>
            <person name="Lipzen A."/>
            <person name="Lundell T."/>
            <person name="Morin E."/>
            <person name="Murat C."/>
            <person name="Sun H."/>
            <person name="Tunlid A."/>
            <person name="Henrissat B."/>
            <person name="Grigoriev I.V."/>
            <person name="Hibbett D.S."/>
            <person name="Martin F."/>
            <person name="Nordberg H.P."/>
            <person name="Cantor M.N."/>
            <person name="Hua S.X."/>
        </authorList>
    </citation>
    <scope>NUCLEOTIDE SEQUENCE [LARGE SCALE GENOMIC DNA]</scope>
    <source>
        <strain evidence="3">h7</strain>
    </source>
</reference>
<dbReference type="HOGENOM" id="CLU_1147312_0_0_1"/>
<dbReference type="STRING" id="686832.A0A0C2YHQ7"/>
<dbReference type="OrthoDB" id="3011175at2759"/>
<reference evidence="3" key="2">
    <citation type="submission" date="2015-01" db="EMBL/GenBank/DDBJ databases">
        <title>Evolutionary Origins and Diversification of the Mycorrhizal Mutualists.</title>
        <authorList>
            <consortium name="DOE Joint Genome Institute"/>
            <consortium name="Mycorrhizal Genomics Consortium"/>
            <person name="Kohler A."/>
            <person name="Kuo A."/>
            <person name="Nagy L.G."/>
            <person name="Floudas D."/>
            <person name="Copeland A."/>
            <person name="Barry K.W."/>
            <person name="Cichocki N."/>
            <person name="Veneault-Fourrey C."/>
            <person name="LaButti K."/>
            <person name="Lindquist E.A."/>
            <person name="Lipzen A."/>
            <person name="Lundell T."/>
            <person name="Morin E."/>
            <person name="Murat C."/>
            <person name="Riley R."/>
            <person name="Ohm R."/>
            <person name="Sun H."/>
            <person name="Tunlid A."/>
            <person name="Henrissat B."/>
            <person name="Grigoriev I.V."/>
            <person name="Hibbett D.S."/>
            <person name="Martin F."/>
        </authorList>
    </citation>
    <scope>NUCLEOTIDE SEQUENCE [LARGE SCALE GENOMIC DNA]</scope>
    <source>
        <strain evidence="3">h7</strain>
    </source>
</reference>